<dbReference type="Proteomes" id="UP001374579">
    <property type="component" value="Unassembled WGS sequence"/>
</dbReference>
<comment type="caution">
    <text evidence="11">The sequence shown here is derived from an EMBL/GenBank/DDBJ whole genome shotgun (WGS) entry which is preliminary data.</text>
</comment>
<dbReference type="Pfam" id="PF04734">
    <property type="entry name" value="Ceramidase_alk"/>
    <property type="match status" value="1"/>
</dbReference>
<dbReference type="GO" id="GO:0042759">
    <property type="term" value="P:long-chain fatty acid biosynthetic process"/>
    <property type="evidence" value="ECO:0007669"/>
    <property type="project" value="TreeGrafter"/>
</dbReference>
<name>A0AAN9GJU7_9CAEN</name>
<dbReference type="InterPro" id="IPR006823">
    <property type="entry name" value="Ceramidase_alk"/>
</dbReference>
<feature type="domain" description="Neutral/alkaline non-lysosomal ceramidase N-terminal" evidence="9">
    <location>
        <begin position="29"/>
        <end position="535"/>
    </location>
</feature>
<dbReference type="AlphaFoldDB" id="A0AAN9GJU7"/>
<dbReference type="GO" id="GO:0046872">
    <property type="term" value="F:metal ion binding"/>
    <property type="evidence" value="ECO:0007669"/>
    <property type="project" value="UniProtKB-KW"/>
</dbReference>
<feature type="domain" description="Neutral/alkaline non-lysosomal ceramidase C-terminal" evidence="10">
    <location>
        <begin position="537"/>
        <end position="698"/>
    </location>
</feature>
<evidence type="ECO:0000313" key="11">
    <source>
        <dbReference type="EMBL" id="KAK7111468.1"/>
    </source>
</evidence>
<dbReference type="Gene3D" id="2.60.40.2300">
    <property type="entry name" value="Neutral/alkaline non-lysosomal ceramidase, C-terminal domain"/>
    <property type="match status" value="1"/>
</dbReference>
<comment type="similarity">
    <text evidence="1 7">Belongs to the neutral ceramidase family.</text>
</comment>
<feature type="binding site" evidence="6">
    <location>
        <position position="466"/>
    </location>
    <ligand>
        <name>Zn(2+)</name>
        <dbReference type="ChEBI" id="CHEBI:29105"/>
    </ligand>
</feature>
<dbReference type="PANTHER" id="PTHR12670:SF1">
    <property type="entry name" value="NEUTRAL CERAMIDASE"/>
    <property type="match status" value="1"/>
</dbReference>
<evidence type="ECO:0000313" key="12">
    <source>
        <dbReference type="Proteomes" id="UP001374579"/>
    </source>
</evidence>
<comment type="catalytic activity">
    <reaction evidence="7">
        <text>an N-acylsphing-4-enine + H2O = sphing-4-enine + a fatty acid</text>
        <dbReference type="Rhea" id="RHEA:20856"/>
        <dbReference type="ChEBI" id="CHEBI:15377"/>
        <dbReference type="ChEBI" id="CHEBI:28868"/>
        <dbReference type="ChEBI" id="CHEBI:52639"/>
        <dbReference type="ChEBI" id="CHEBI:57756"/>
        <dbReference type="EC" id="3.5.1.23"/>
    </reaction>
</comment>
<feature type="signal peptide" evidence="8">
    <location>
        <begin position="1"/>
        <end position="25"/>
    </location>
</feature>
<keyword evidence="12" id="KW-1185">Reference proteome</keyword>
<dbReference type="EMBL" id="JBAMIC010000002">
    <property type="protein sequence ID" value="KAK7111468.1"/>
    <property type="molecule type" value="Genomic_DNA"/>
</dbReference>
<dbReference type="EC" id="3.5.1.23" evidence="2 7"/>
<keyword evidence="7" id="KW-0746">Sphingolipid metabolism</keyword>
<dbReference type="InterPro" id="IPR031331">
    <property type="entry name" value="NEUT/ALK_ceramidase_C"/>
</dbReference>
<dbReference type="GO" id="GO:0016020">
    <property type="term" value="C:membrane"/>
    <property type="evidence" value="ECO:0007669"/>
    <property type="project" value="GOC"/>
</dbReference>
<dbReference type="InterPro" id="IPR031329">
    <property type="entry name" value="NEUT/ALK_ceramidase_N"/>
</dbReference>
<feature type="binding site" evidence="6">
    <location>
        <position position="230"/>
    </location>
    <ligand>
        <name>Zn(2+)</name>
        <dbReference type="ChEBI" id="CHEBI:29105"/>
    </ligand>
</feature>
<dbReference type="GO" id="GO:0046512">
    <property type="term" value="P:sphingosine biosynthetic process"/>
    <property type="evidence" value="ECO:0007669"/>
    <property type="project" value="TreeGrafter"/>
</dbReference>
<feature type="chain" id="PRO_5042958656" description="Neutral ceramidase" evidence="8">
    <location>
        <begin position="26"/>
        <end position="701"/>
    </location>
</feature>
<proteinExistence type="inferred from homology"/>
<feature type="binding site" evidence="6">
    <location>
        <position position="506"/>
    </location>
    <ligand>
        <name>Zn(2+)</name>
        <dbReference type="ChEBI" id="CHEBI:29105"/>
    </ligand>
</feature>
<dbReference type="InterPro" id="IPR038445">
    <property type="entry name" value="NCDase_C_sf"/>
</dbReference>
<dbReference type="Pfam" id="PF17048">
    <property type="entry name" value="Ceramidse_alk_C"/>
    <property type="match status" value="1"/>
</dbReference>
<dbReference type="GO" id="GO:0017040">
    <property type="term" value="F:N-acylsphingosine amidohydrolase activity"/>
    <property type="evidence" value="ECO:0007669"/>
    <property type="project" value="UniProtKB-UniRule"/>
</dbReference>
<feature type="active site" description="Nucleophile" evidence="5">
    <location>
        <position position="282"/>
    </location>
</feature>
<dbReference type="GO" id="GO:0046514">
    <property type="term" value="P:ceramide catabolic process"/>
    <property type="evidence" value="ECO:0007669"/>
    <property type="project" value="InterPro"/>
</dbReference>
<keyword evidence="8" id="KW-0732">Signal</keyword>
<dbReference type="GO" id="GO:0005576">
    <property type="term" value="C:extracellular region"/>
    <property type="evidence" value="ECO:0007669"/>
    <property type="project" value="TreeGrafter"/>
</dbReference>
<evidence type="ECO:0000256" key="8">
    <source>
        <dbReference type="SAM" id="SignalP"/>
    </source>
</evidence>
<protein>
    <recommendedName>
        <fullName evidence="3 7">Neutral ceramidase</fullName>
        <ecNumber evidence="2 7">3.5.1.23</ecNumber>
    </recommendedName>
</protein>
<reference evidence="11 12" key="1">
    <citation type="submission" date="2024-02" db="EMBL/GenBank/DDBJ databases">
        <title>Chromosome-scale genome assembly of the rough periwinkle Littorina saxatilis.</title>
        <authorList>
            <person name="De Jode A."/>
            <person name="Faria R."/>
            <person name="Formenti G."/>
            <person name="Sims Y."/>
            <person name="Smith T.P."/>
            <person name="Tracey A."/>
            <person name="Wood J.M.D."/>
            <person name="Zagrodzka Z.B."/>
            <person name="Johannesson K."/>
            <person name="Butlin R.K."/>
            <person name="Leder E.H."/>
        </authorList>
    </citation>
    <scope>NUCLEOTIDE SEQUENCE [LARGE SCALE GENOMIC DNA]</scope>
    <source>
        <strain evidence="11">Snail1</strain>
        <tissue evidence="11">Muscle</tissue>
    </source>
</reference>
<sequence length="701" mass="77296">MARLEMNRAARIVPVLLSCLVYAAGQTEYLIGTGKFDITGPAAEVNLMGYANPAQTANGIHTRQYSRAFIFADKKGENRFVFVSTDSCMLSQGVKLQVIKELKALYKDLYTERNVGISGIHTHSGPAGFHQYLLYDITSFGFVKKSYEALWFGIVESIKQAHNSIRPANLYLSEGELLDSNINRSPSAYLNNPAEERQRYKYDVDKNMTVLRIEDAQGRPLGMINWFAVHCTSMNNTNGLISSDNKGYASQLFERHMTAQGGLSKPGDYVAAFAQSNLGDVSPNTKGPHCIDSGLPCDILTSTCHGKNELCIASGPGKDMFESTKMIGTNQFNKALELFSGAGKKLSGPVAFKHTYVDMTNVEVPVNATTKVKTCKPAMGYSFAAGTTDGPGAFNFKQGSNSSNPLWNIIRDLIKAPSQEQIDCHAPKPILLDTGEITKPYLWQPQIVDIQLFRVGQLAIILPPAEFTTMSGRRTRDTVTETLVANGLPSNTTSVIAGLSNDYADYVTTFEEYQIQRYEGGSTIYGPYSLKAYIQTFKALAEAIAKGSMVPPGPNPPNLVPDQWELLPPVLYDTAPFGKNFGDVKVDALPSYTPGSVVEVTFISANPRTDLRTNNTYLTVEQQQTDGTWTTIFTDADWETRYQWKLTSLVFGESDAIIRWDMPSDQAVGTYRISHFCSSKSITQSVKPFHGTSREFLVKKK</sequence>
<evidence type="ECO:0000259" key="10">
    <source>
        <dbReference type="Pfam" id="PF17048"/>
    </source>
</evidence>
<organism evidence="11 12">
    <name type="scientific">Littorina saxatilis</name>
    <dbReference type="NCBI Taxonomy" id="31220"/>
    <lineage>
        <taxon>Eukaryota</taxon>
        <taxon>Metazoa</taxon>
        <taxon>Spiralia</taxon>
        <taxon>Lophotrochozoa</taxon>
        <taxon>Mollusca</taxon>
        <taxon>Gastropoda</taxon>
        <taxon>Caenogastropoda</taxon>
        <taxon>Littorinimorpha</taxon>
        <taxon>Littorinoidea</taxon>
        <taxon>Littorinidae</taxon>
        <taxon>Littorina</taxon>
    </lineage>
</organism>
<feature type="binding site" evidence="6">
    <location>
        <position position="121"/>
    </location>
    <ligand>
        <name>Zn(2+)</name>
        <dbReference type="ChEBI" id="CHEBI:29105"/>
    </ligand>
</feature>
<evidence type="ECO:0000256" key="6">
    <source>
        <dbReference type="PIRSR" id="PIRSR606823-2"/>
    </source>
</evidence>
<gene>
    <name evidence="11" type="ORF">V1264_011094</name>
</gene>
<keyword evidence="6" id="KW-0862">Zinc</keyword>
<keyword evidence="7" id="KW-0443">Lipid metabolism</keyword>
<evidence type="ECO:0000256" key="2">
    <source>
        <dbReference type="ARBA" id="ARBA00011891"/>
    </source>
</evidence>
<evidence type="ECO:0000256" key="1">
    <source>
        <dbReference type="ARBA" id="ARBA00009835"/>
    </source>
</evidence>
<evidence type="ECO:0000256" key="5">
    <source>
        <dbReference type="PIRSR" id="PIRSR606823-1"/>
    </source>
</evidence>
<evidence type="ECO:0000256" key="7">
    <source>
        <dbReference type="RuleBase" id="RU366019"/>
    </source>
</evidence>
<evidence type="ECO:0000256" key="3">
    <source>
        <dbReference type="ARBA" id="ARBA00019235"/>
    </source>
</evidence>
<evidence type="ECO:0000259" key="9">
    <source>
        <dbReference type="Pfam" id="PF04734"/>
    </source>
</evidence>
<evidence type="ECO:0000256" key="4">
    <source>
        <dbReference type="ARBA" id="ARBA00022801"/>
    </source>
</evidence>
<keyword evidence="4 7" id="KW-0378">Hydrolase</keyword>
<keyword evidence="6" id="KW-0479">Metal-binding</keyword>
<accession>A0AAN9GJU7</accession>
<dbReference type="PANTHER" id="PTHR12670">
    <property type="entry name" value="CERAMIDASE"/>
    <property type="match status" value="1"/>
</dbReference>
<comment type="cofactor">
    <cofactor evidence="6">
        <name>Zn(2+)</name>
        <dbReference type="ChEBI" id="CHEBI:29105"/>
    </cofactor>
    <text evidence="6">Binds 1 zinc ion per subunit.</text>
</comment>